<keyword evidence="11" id="KW-1185">Reference proteome</keyword>
<dbReference type="CDD" id="cd19543">
    <property type="entry name" value="DCL_NRPS"/>
    <property type="match status" value="1"/>
</dbReference>
<keyword evidence="8" id="KW-0511">Multifunctional enzyme</keyword>
<dbReference type="NCBIfam" id="TIGR01733">
    <property type="entry name" value="AA-adenyl-dom"/>
    <property type="match status" value="2"/>
</dbReference>
<dbReference type="Proteomes" id="UP000634529">
    <property type="component" value="Unassembled WGS sequence"/>
</dbReference>
<dbReference type="CDD" id="cd19534">
    <property type="entry name" value="E_NRPS"/>
    <property type="match status" value="1"/>
</dbReference>
<evidence type="ECO:0000256" key="4">
    <source>
        <dbReference type="ARBA" id="ARBA00022553"/>
    </source>
</evidence>
<dbReference type="Gene3D" id="3.30.559.10">
    <property type="entry name" value="Chloramphenicol acetyltransferase-like domain"/>
    <property type="match status" value="3"/>
</dbReference>
<dbReference type="PROSITE" id="PS00455">
    <property type="entry name" value="AMP_BINDING"/>
    <property type="match status" value="1"/>
</dbReference>
<dbReference type="Pfam" id="PF00501">
    <property type="entry name" value="AMP-binding"/>
    <property type="match status" value="2"/>
</dbReference>
<comment type="caution">
    <text evidence="10">The sequence shown here is derived from an EMBL/GenBank/DDBJ whole genome shotgun (WGS) entry which is preliminary data.</text>
</comment>
<dbReference type="Gene3D" id="3.40.50.12780">
    <property type="entry name" value="N-terminal domain of ligase-like"/>
    <property type="match status" value="1"/>
</dbReference>
<proteinExistence type="inferred from homology"/>
<sequence>MNYEIENIYTLTPLQEGMLFHSLLDPESNAYFEQFVFTLSGQIEVALLEKSFNQIIERFDVLRTVFIYRESEQPLQVVLRKVETNIPFVDLTDLSPLEQQQYVEEFKNREKEKGFDLQQDVLIRLSLFQTTSSTYKVVFSFHHIIMDGWCLGIIAKHLFGVYHELQQGKWMPNHTIYPFRDYLTWLNAQDSSSALQYWSDYLRDFENQTLLPSQHSYNPLAEFKYRRHSFRFSEETSRDLLKLASEQKVTISTVFHVMWGILLQKYNHSDDVVFGTVISGRPPEIVGIEEMVGLFINTVPIRVTGSCDMTLPNLLQNINVAMAEANTHGHVSLADIQSLTTLKQHLIQHIMVFENYPLESELIDSNHGNNNQLSISDVVVEEQVNYDFDVTVFPGDEIEVRFTYNGNTYEETFVQRMEFHLKQLVNQMIDNSQITLGDLSIITEEEHAQIVQLFNGKKTTFEHALTKTVHQLFEERVLHNPHAIAVKYREQHMTYGQLNDRANQIARRLVRLGLQPGDFVGIMMERSPLMLQSILAIWKAGAAYIPLDMSHPEERIMSIMIDSDARILLSEANCATDTLKQRLGAKLVELDELMNVIEQEESINLDLPISVNDLAYCLFTSGSTGQPKGVMIEHLGMLNHILAQQEALGLSQELVFAQNASHCFDISVWQFVCGPTLGGTTVIIPDDIVMDPRKCIERIQTDAVTLLEVVPSYLTVLMDLIEQDSIVLSNLSLLMITGETATPAIVKRWFSLCPAIPMINAYGPAEASDDVCQYKFDEYPSGSMEQIPIGSPLTNVNIYIVDQHFQLCPEGVTGEICVSGIAVGRGYLNDEERTQRVFLTDPFTSDPGVRMYRTGDLGKWRKDGMIEFVGRRDHQVKVRGFRIELGEIENHLASHPLIIEVASVVWKEDEESYICTYYKSYQAIHDDELKSYLSRYLPSYMVPACFMRLEEMPLNGSGKIDRQQLPRPSHRVHDEYIAPRNTTDEMLCEIWSEVLGPHHWGIEHNFFNCGGHSLKATVLISKIYNRLDVNVSVRDVFRLPTIREMSDYIHTLTPAKIEQIPVAEKCDYYPVSSMQQRMYVLHELEDKRSVAYNMPSAYRIQGELDVARLEQAVQALIRRHDLLRTVFETIDGVIVQRECTNVSFAIERSEGSEATIDSAMRAFVRPFYLEEAPLLRMEVLKIDEQDHILLVDMHHIISDGISGQIIVNETIALYTQQQLPELALQYKDYAVWQQQRLSDSRMVDHKGYWLEQFSGSLPLLNLPLDYRRPVQQSFAGNTLRFTAGAELTAQLNQFASRNGATLYHVLLAAYYLLLNKYSAQHDIIIGTPVAGRNHPDLHNMLGMFVNTLALRIKSQPEQTFEQVVDTIKELSLEAMEHQEYPFEQLLDELDVKRDTSRNPLFDTMFNLFDAEEHEIQLDNLHITPQELNHQSAKFDLMLDALTETDNIYFDLQYCTDLFKESTAKQLSSHYLYILDQVASDPSVAIGAINVLSDTESRHLIQQFSGVQKDYDFSKNAAQRFEQYAISTPDHVAVIYEHERISYRELNEHANRLAHYLLRQQIAREEVVAVMLDRTPHFIKSVLAVWKAGAAYVPIDPAYGMERQRNIVQDSGASLWITSSEYKETVRQVAFEGTVLFIDEIEQQLLSESVSNPKVESDIHDLAYVLFTSGSTGKPKGVMIEHLGMLNHILAEADELHLDESLVFAQNANVCFDISVWQFFGPLAIGGTTVIYSNALILDVETFLHRMDDDGITLLEVVPTYLSVMMDVLEKGNLAPSRLRMLMITGEAVKPETVNRWFRLCSPIPMVNAYGPAEASDDSIQYLMKQAPEDMQLIPIGIPIPNVNVYIVDEAIQLCPLGVVGEICIGGLGVGRGYIRDSERTKGSFILDPFSDVPGQTIYRTGDMGRWLADGTVEYYGRQDFQVKIRGFRIELEEIEAVLLQQSVVKEAVVKVLTKEGEDPYLCAYLTSNSNEILDLESLKSELSLALPYYMVPTYFVYLEAMPLLDNGKINRNALPEPNLNVGTTKVAVDPASKLESHMVEIWAEVLGHQQIGTNYNFFELGGDSIKAIQISSRLSALGYRMKIKDLFQYPQIAQLSPWVTSENREIDQRAVEGEVPFTPIQHWFFQQSFVNAHHWNQSVMLYNREGYDAKIVEQVWGHIVKHHDALRMVYKDEKGSIIQINQELSASAPQLEYVDVSHLLDPSSAILQHAESVQSSIHLADGPLVKLALYHTENGDHLFIVIHHLVVDGVSWRILFEDFASGYMQLTRNEQIVFPSKTDSYKYWAEQLLKYANSKTLTKEMSYWAQVNAMNIAPLPKESLSNSNDIRVKHNRKYSFELQQDETALLLGPAHAAYGTEINDLLLSALGIAIQQWAGHLQVAISLEGHGREELLDKVNISRTVGWFTSVFPIGLDMGAPNDLSYTIKNVKESLRRVPNKGIGYGILKYLTAAEHKQGMHVELEPEVKFNYLGQFDTDINTGVFQVSPLDCGQNESMDGDREVALNIGGLIENGKLRIMIDYNANEFSNSHIAKLADAFQLALLRILEHCISKEEKELTASDVGAEDLSSEELDEILQFYSN</sequence>
<dbReference type="Gene3D" id="2.30.38.10">
    <property type="entry name" value="Luciferase, Domain 3"/>
    <property type="match status" value="1"/>
</dbReference>
<dbReference type="PANTHER" id="PTHR45527:SF1">
    <property type="entry name" value="FATTY ACID SYNTHASE"/>
    <property type="match status" value="1"/>
</dbReference>
<evidence type="ECO:0000313" key="10">
    <source>
        <dbReference type="EMBL" id="MBD8499800.1"/>
    </source>
</evidence>
<dbReference type="InterPro" id="IPR020806">
    <property type="entry name" value="PKS_PP-bd"/>
</dbReference>
<dbReference type="InterPro" id="IPR006162">
    <property type="entry name" value="Ppantetheine_attach_site"/>
</dbReference>
<comment type="similarity">
    <text evidence="2">Belongs to the ATP-dependent AMP-binding enzyme family.</text>
</comment>
<dbReference type="InterPro" id="IPR025110">
    <property type="entry name" value="AMP-bd_C"/>
</dbReference>
<dbReference type="InterPro" id="IPR023213">
    <property type="entry name" value="CAT-like_dom_sf"/>
</dbReference>
<keyword evidence="7" id="KW-0045">Antibiotic biosynthesis</keyword>
<feature type="domain" description="Carrier" evidence="9">
    <location>
        <begin position="978"/>
        <end position="1053"/>
    </location>
</feature>
<dbReference type="Gene3D" id="3.30.559.30">
    <property type="entry name" value="Nonribosomal peptide synthetase, condensation domain"/>
    <property type="match status" value="3"/>
</dbReference>
<dbReference type="Pfam" id="PF00550">
    <property type="entry name" value="PP-binding"/>
    <property type="match status" value="2"/>
</dbReference>
<dbReference type="PROSITE" id="PS00012">
    <property type="entry name" value="PHOSPHOPANTETHEINE"/>
    <property type="match status" value="1"/>
</dbReference>
<evidence type="ECO:0000256" key="1">
    <source>
        <dbReference type="ARBA" id="ARBA00001957"/>
    </source>
</evidence>
<dbReference type="CDD" id="cd19531">
    <property type="entry name" value="LCL_NRPS-like"/>
    <property type="match status" value="1"/>
</dbReference>
<keyword evidence="5" id="KW-0436">Ligase</keyword>
<evidence type="ECO:0000256" key="5">
    <source>
        <dbReference type="ARBA" id="ARBA00022598"/>
    </source>
</evidence>
<dbReference type="RefSeq" id="WP_192026132.1">
    <property type="nucleotide sequence ID" value="NZ_JACYTN010000015.1"/>
</dbReference>
<reference evidence="10 11" key="1">
    <citation type="submission" date="2020-09" db="EMBL/GenBank/DDBJ databases">
        <title>Paenibacillus sp. CAU 1523 isolated from sand of Haeundae Beach.</title>
        <authorList>
            <person name="Kim W."/>
        </authorList>
    </citation>
    <scope>NUCLEOTIDE SEQUENCE [LARGE SCALE GENOMIC DNA]</scope>
    <source>
        <strain evidence="10 11">CAU 1523</strain>
    </source>
</reference>
<dbReference type="Gene3D" id="3.40.50.980">
    <property type="match status" value="2"/>
</dbReference>
<dbReference type="SUPFAM" id="SSF56801">
    <property type="entry name" value="Acetyl-CoA synthetase-like"/>
    <property type="match status" value="2"/>
</dbReference>
<evidence type="ECO:0000256" key="6">
    <source>
        <dbReference type="ARBA" id="ARBA00022737"/>
    </source>
</evidence>
<accession>A0ABR9B0D4</accession>
<dbReference type="InterPro" id="IPR001242">
    <property type="entry name" value="Condensation_dom"/>
</dbReference>
<dbReference type="PANTHER" id="PTHR45527">
    <property type="entry name" value="NONRIBOSOMAL PEPTIDE SYNTHETASE"/>
    <property type="match status" value="1"/>
</dbReference>
<dbReference type="InterPro" id="IPR042099">
    <property type="entry name" value="ANL_N_sf"/>
</dbReference>
<dbReference type="SMART" id="SM00823">
    <property type="entry name" value="PKS_PP"/>
    <property type="match status" value="2"/>
</dbReference>
<evidence type="ECO:0000259" key="9">
    <source>
        <dbReference type="PROSITE" id="PS50075"/>
    </source>
</evidence>
<dbReference type="EMBL" id="JACYTN010000015">
    <property type="protein sequence ID" value="MBD8499800.1"/>
    <property type="molecule type" value="Genomic_DNA"/>
</dbReference>
<evidence type="ECO:0000256" key="2">
    <source>
        <dbReference type="ARBA" id="ARBA00006432"/>
    </source>
</evidence>
<evidence type="ECO:0000256" key="8">
    <source>
        <dbReference type="ARBA" id="ARBA00023268"/>
    </source>
</evidence>
<evidence type="ECO:0000256" key="3">
    <source>
        <dbReference type="ARBA" id="ARBA00022450"/>
    </source>
</evidence>
<comment type="cofactor">
    <cofactor evidence="1">
        <name>pantetheine 4'-phosphate</name>
        <dbReference type="ChEBI" id="CHEBI:47942"/>
    </cofactor>
</comment>
<dbReference type="Gene3D" id="1.10.1200.10">
    <property type="entry name" value="ACP-like"/>
    <property type="match status" value="2"/>
</dbReference>
<dbReference type="Pfam" id="PF00668">
    <property type="entry name" value="Condensation"/>
    <property type="match status" value="3"/>
</dbReference>
<name>A0ABR9B0D4_9BACL</name>
<dbReference type="SUPFAM" id="SSF52777">
    <property type="entry name" value="CoA-dependent acyltransferases"/>
    <property type="match status" value="6"/>
</dbReference>
<organism evidence="10 11">
    <name type="scientific">Paenibacillus arenosi</name>
    <dbReference type="NCBI Taxonomy" id="2774142"/>
    <lineage>
        <taxon>Bacteria</taxon>
        <taxon>Bacillati</taxon>
        <taxon>Bacillota</taxon>
        <taxon>Bacilli</taxon>
        <taxon>Bacillales</taxon>
        <taxon>Paenibacillaceae</taxon>
        <taxon>Paenibacillus</taxon>
    </lineage>
</organism>
<keyword evidence="6" id="KW-0677">Repeat</keyword>
<keyword evidence="3" id="KW-0596">Phosphopantetheine</keyword>
<dbReference type="InterPro" id="IPR020845">
    <property type="entry name" value="AMP-binding_CS"/>
</dbReference>
<dbReference type="CDD" id="cd05930">
    <property type="entry name" value="A_NRPS"/>
    <property type="match status" value="2"/>
</dbReference>
<dbReference type="InterPro" id="IPR010071">
    <property type="entry name" value="AA_adenyl_dom"/>
</dbReference>
<dbReference type="InterPro" id="IPR010060">
    <property type="entry name" value="NRPS_synth"/>
</dbReference>
<dbReference type="InterPro" id="IPR036736">
    <property type="entry name" value="ACP-like_sf"/>
</dbReference>
<feature type="domain" description="Carrier" evidence="9">
    <location>
        <begin position="2029"/>
        <end position="2103"/>
    </location>
</feature>
<dbReference type="InterPro" id="IPR009081">
    <property type="entry name" value="PP-bd_ACP"/>
</dbReference>
<evidence type="ECO:0000313" key="11">
    <source>
        <dbReference type="Proteomes" id="UP000634529"/>
    </source>
</evidence>
<dbReference type="SUPFAM" id="SSF47336">
    <property type="entry name" value="ACP-like"/>
    <property type="match status" value="2"/>
</dbReference>
<gene>
    <name evidence="10" type="ORF">IFO66_16020</name>
</gene>
<dbReference type="NCBIfam" id="NF003417">
    <property type="entry name" value="PRK04813.1"/>
    <property type="match status" value="2"/>
</dbReference>
<protein>
    <submittedName>
        <fullName evidence="10">Amino acid adenylation domain-containing protein</fullName>
    </submittedName>
</protein>
<dbReference type="PROSITE" id="PS50075">
    <property type="entry name" value="CARRIER"/>
    <property type="match status" value="2"/>
</dbReference>
<dbReference type="InterPro" id="IPR045851">
    <property type="entry name" value="AMP-bd_C_sf"/>
</dbReference>
<dbReference type="Gene3D" id="3.30.300.30">
    <property type="match status" value="2"/>
</dbReference>
<dbReference type="NCBIfam" id="TIGR01720">
    <property type="entry name" value="NRPS-para261"/>
    <property type="match status" value="1"/>
</dbReference>
<dbReference type="Pfam" id="PF13193">
    <property type="entry name" value="AMP-binding_C"/>
    <property type="match status" value="1"/>
</dbReference>
<dbReference type="InterPro" id="IPR000873">
    <property type="entry name" value="AMP-dep_synth/lig_dom"/>
</dbReference>
<evidence type="ECO:0000256" key="7">
    <source>
        <dbReference type="ARBA" id="ARBA00023194"/>
    </source>
</evidence>
<keyword evidence="4" id="KW-0597">Phosphoprotein</keyword>